<feature type="transmembrane region" description="Helical" evidence="1">
    <location>
        <begin position="241"/>
        <end position="261"/>
    </location>
</feature>
<dbReference type="InterPro" id="IPR019425">
    <property type="entry name" value="7TM_GPCR_serpentine_rcpt_Srt"/>
</dbReference>
<sequence length="292" mass="33975">MADTHQFVLGFIHLISAVVFTPVLLKLFHVLISNKEYRKYECYRIMAQQVLFHVICGCSYVFYGLGVILDSEILVFVKGAHFFAINAFICIVIITLVLAINRLCLICHIHIPRWISPTLQVATWLFFVVLNVLMYSSLSEITLGPDRYTIKYSNDHWFSRNYKYFRFWLGTALIFAALAVYMIIAGYVLYRKFSFNANSTSKAELKIAIQAGLTFLFNFFNIVAYNWLYHIVIRSAWTKDLYAFFQMANFLYLPAIVYLVFNKILRKQVFSLRPNKVSSMTHGTQIFISTSR</sequence>
<keyword evidence="1" id="KW-0472">Membrane</keyword>
<dbReference type="Proteomes" id="UP001175271">
    <property type="component" value="Unassembled WGS sequence"/>
</dbReference>
<accession>A0AA39LKD4</accession>
<feature type="transmembrane region" description="Helical" evidence="1">
    <location>
        <begin position="81"/>
        <end position="100"/>
    </location>
</feature>
<dbReference type="EMBL" id="JAUCMV010000004">
    <property type="protein sequence ID" value="KAK0400428.1"/>
    <property type="molecule type" value="Genomic_DNA"/>
</dbReference>
<feature type="transmembrane region" description="Helical" evidence="1">
    <location>
        <begin position="211"/>
        <end position="229"/>
    </location>
</feature>
<keyword evidence="1" id="KW-1133">Transmembrane helix</keyword>
<feature type="transmembrane region" description="Helical" evidence="1">
    <location>
        <begin position="121"/>
        <end position="138"/>
    </location>
</feature>
<feature type="transmembrane region" description="Helical" evidence="1">
    <location>
        <begin position="167"/>
        <end position="190"/>
    </location>
</feature>
<keyword evidence="3" id="KW-1185">Reference proteome</keyword>
<evidence type="ECO:0000256" key="1">
    <source>
        <dbReference type="SAM" id="Phobius"/>
    </source>
</evidence>
<keyword evidence="1" id="KW-0812">Transmembrane</keyword>
<feature type="transmembrane region" description="Helical" evidence="1">
    <location>
        <begin position="6"/>
        <end position="29"/>
    </location>
</feature>
<feature type="transmembrane region" description="Helical" evidence="1">
    <location>
        <begin position="50"/>
        <end position="69"/>
    </location>
</feature>
<evidence type="ECO:0000313" key="3">
    <source>
        <dbReference type="Proteomes" id="UP001175271"/>
    </source>
</evidence>
<dbReference type="AlphaFoldDB" id="A0AA39LKD4"/>
<name>A0AA39LKD4_9BILA</name>
<evidence type="ECO:0000313" key="2">
    <source>
        <dbReference type="EMBL" id="KAK0400428.1"/>
    </source>
</evidence>
<proteinExistence type="predicted"/>
<dbReference type="PANTHER" id="PTHR23021">
    <property type="entry name" value="SERPENTINE RECEPTOR, CLASS T"/>
    <property type="match status" value="1"/>
</dbReference>
<protein>
    <submittedName>
        <fullName evidence="2">Uncharacterized protein</fullName>
    </submittedName>
</protein>
<dbReference type="SUPFAM" id="SSF81321">
    <property type="entry name" value="Family A G protein-coupled receptor-like"/>
    <property type="match status" value="1"/>
</dbReference>
<comment type="caution">
    <text evidence="2">The sequence shown here is derived from an EMBL/GenBank/DDBJ whole genome shotgun (WGS) entry which is preliminary data.</text>
</comment>
<gene>
    <name evidence="2" type="ORF">QR680_015237</name>
</gene>
<reference evidence="2" key="1">
    <citation type="submission" date="2023-06" db="EMBL/GenBank/DDBJ databases">
        <title>Genomic analysis of the entomopathogenic nematode Steinernema hermaphroditum.</title>
        <authorList>
            <person name="Schwarz E.M."/>
            <person name="Heppert J.K."/>
            <person name="Baniya A."/>
            <person name="Schwartz H.T."/>
            <person name="Tan C.-H."/>
            <person name="Antoshechkin I."/>
            <person name="Sternberg P.W."/>
            <person name="Goodrich-Blair H."/>
            <person name="Dillman A.R."/>
        </authorList>
    </citation>
    <scope>NUCLEOTIDE SEQUENCE</scope>
    <source>
        <strain evidence="2">PS9179</strain>
        <tissue evidence="2">Whole animal</tissue>
    </source>
</reference>
<organism evidence="2 3">
    <name type="scientific">Steinernema hermaphroditum</name>
    <dbReference type="NCBI Taxonomy" id="289476"/>
    <lineage>
        <taxon>Eukaryota</taxon>
        <taxon>Metazoa</taxon>
        <taxon>Ecdysozoa</taxon>
        <taxon>Nematoda</taxon>
        <taxon>Chromadorea</taxon>
        <taxon>Rhabditida</taxon>
        <taxon>Tylenchina</taxon>
        <taxon>Panagrolaimomorpha</taxon>
        <taxon>Strongyloidoidea</taxon>
        <taxon>Steinernematidae</taxon>
        <taxon>Steinernema</taxon>
    </lineage>
</organism>